<comment type="caution">
    <text evidence="4">The sequence shown here is derived from an EMBL/GenBank/DDBJ whole genome shotgun (WGS) entry which is preliminary data.</text>
</comment>
<keyword evidence="5" id="KW-1185">Reference proteome</keyword>
<feature type="domain" description="HTH araC/xylS-type" evidence="3">
    <location>
        <begin position="207"/>
        <end position="305"/>
    </location>
</feature>
<dbReference type="GO" id="GO:0003700">
    <property type="term" value="F:DNA-binding transcription factor activity"/>
    <property type="evidence" value="ECO:0007669"/>
    <property type="project" value="InterPro"/>
</dbReference>
<reference evidence="4 5" key="1">
    <citation type="submission" date="2020-08" db="EMBL/GenBank/DDBJ databases">
        <title>Cohnella phylogeny.</title>
        <authorList>
            <person name="Dunlap C."/>
        </authorList>
    </citation>
    <scope>NUCLEOTIDE SEQUENCE [LARGE SCALE GENOMIC DNA]</scope>
    <source>
        <strain evidence="4 5">DSM 25241</strain>
    </source>
</reference>
<dbReference type="Gene3D" id="1.10.10.60">
    <property type="entry name" value="Homeodomain-like"/>
    <property type="match status" value="2"/>
</dbReference>
<dbReference type="InterPro" id="IPR018060">
    <property type="entry name" value="HTH_AraC"/>
</dbReference>
<dbReference type="AlphaFoldDB" id="A0A841T2K3"/>
<protein>
    <submittedName>
        <fullName evidence="4">AraC family transcriptional regulator</fullName>
    </submittedName>
</protein>
<organism evidence="4 5">
    <name type="scientific">Cohnella thailandensis</name>
    <dbReference type="NCBI Taxonomy" id="557557"/>
    <lineage>
        <taxon>Bacteria</taxon>
        <taxon>Bacillati</taxon>
        <taxon>Bacillota</taxon>
        <taxon>Bacilli</taxon>
        <taxon>Bacillales</taxon>
        <taxon>Paenibacillaceae</taxon>
        <taxon>Cohnella</taxon>
    </lineage>
</organism>
<evidence type="ECO:0000259" key="3">
    <source>
        <dbReference type="PROSITE" id="PS01124"/>
    </source>
</evidence>
<dbReference type="InterPro" id="IPR009057">
    <property type="entry name" value="Homeodomain-like_sf"/>
</dbReference>
<dbReference type="GO" id="GO:0043565">
    <property type="term" value="F:sequence-specific DNA binding"/>
    <property type="evidence" value="ECO:0007669"/>
    <property type="project" value="InterPro"/>
</dbReference>
<dbReference type="SUPFAM" id="SSF46689">
    <property type="entry name" value="Homeodomain-like"/>
    <property type="match status" value="2"/>
</dbReference>
<dbReference type="PANTHER" id="PTHR43436:SF1">
    <property type="entry name" value="TRANSCRIPTIONAL REGULATORY PROTEIN"/>
    <property type="match status" value="1"/>
</dbReference>
<evidence type="ECO:0000313" key="4">
    <source>
        <dbReference type="EMBL" id="MBB6637832.1"/>
    </source>
</evidence>
<evidence type="ECO:0000256" key="1">
    <source>
        <dbReference type="ARBA" id="ARBA00023015"/>
    </source>
</evidence>
<name>A0A841T2K3_9BACL</name>
<dbReference type="Pfam" id="PF12833">
    <property type="entry name" value="HTH_18"/>
    <property type="match status" value="1"/>
</dbReference>
<gene>
    <name evidence="4" type="ORF">H7B67_27210</name>
</gene>
<dbReference type="InterPro" id="IPR009594">
    <property type="entry name" value="Tscrpt_reg_HTH_AraC_N"/>
</dbReference>
<evidence type="ECO:0000256" key="2">
    <source>
        <dbReference type="ARBA" id="ARBA00023163"/>
    </source>
</evidence>
<dbReference type="SMART" id="SM00342">
    <property type="entry name" value="HTH_ARAC"/>
    <property type="match status" value="1"/>
</dbReference>
<dbReference type="Proteomes" id="UP000535838">
    <property type="component" value="Unassembled WGS sequence"/>
</dbReference>
<keyword evidence="1" id="KW-0805">Transcription regulation</keyword>
<sequence length="314" mass="34667">MLDINSASAYADESLDAETARLARLIRTYTPHDGTFSQRIPGLHVSRYSRVNIDYVKTFDIPSLLIVAQGAKVVTVGQEVHSFGRSHMLLFPVALPIAVKTVQATHSDPYLSVKLNLDPQRIAELVLKVYPQGLPAVRNRSAGYVISADLGMLNAVTRLVECLSNPGDAELLAPLVADEILIRVLRSPIGAQVAEICFADSGMQRVVKAIAWLRDNFSQQMKVADLAELVHMSASAFHEHFKAVTSMSPLQYQKALRLHEARRLLISNSMDATAACQMVGYASASQFSRDYRSFFGSPPSKDVAEWRQQRKTPD</sequence>
<proteinExistence type="predicted"/>
<accession>A0A841T2K3</accession>
<dbReference type="RefSeq" id="WP_185123048.1">
    <property type="nucleotide sequence ID" value="NZ_JACJVQ010000024.1"/>
</dbReference>
<dbReference type="PROSITE" id="PS01124">
    <property type="entry name" value="HTH_ARAC_FAMILY_2"/>
    <property type="match status" value="1"/>
</dbReference>
<evidence type="ECO:0000313" key="5">
    <source>
        <dbReference type="Proteomes" id="UP000535838"/>
    </source>
</evidence>
<dbReference type="PANTHER" id="PTHR43436">
    <property type="entry name" value="ARAC-FAMILY TRANSCRIPTIONAL REGULATOR"/>
    <property type="match status" value="1"/>
</dbReference>
<dbReference type="EMBL" id="JACJVQ010000024">
    <property type="protein sequence ID" value="MBB6637832.1"/>
    <property type="molecule type" value="Genomic_DNA"/>
</dbReference>
<keyword evidence="2" id="KW-0804">Transcription</keyword>
<dbReference type="Pfam" id="PF06719">
    <property type="entry name" value="AraC_N"/>
    <property type="match status" value="1"/>
</dbReference>